<dbReference type="SUPFAM" id="SSF51161">
    <property type="entry name" value="Trimeric LpxA-like enzymes"/>
    <property type="match status" value="1"/>
</dbReference>
<dbReference type="GO" id="GO:0008610">
    <property type="term" value="P:lipid biosynthetic process"/>
    <property type="evidence" value="ECO:0007669"/>
    <property type="project" value="InterPro"/>
</dbReference>
<dbReference type="Gene3D" id="2.160.10.10">
    <property type="entry name" value="Hexapeptide repeat proteins"/>
    <property type="match status" value="1"/>
</dbReference>
<dbReference type="RefSeq" id="WP_086540655.1">
    <property type="nucleotide sequence ID" value="NZ_MSSW01000010.1"/>
</dbReference>
<keyword evidence="1" id="KW-0808">Transferase</keyword>
<reference evidence="1 2" key="1">
    <citation type="submission" date="2018-08" db="EMBL/GenBank/DDBJ databases">
        <title>Genomic Encyclopedia of Archaeal and Bacterial Type Strains, Phase II (KMG-II): from individual species to whole genera.</title>
        <authorList>
            <person name="Goeker M."/>
        </authorList>
    </citation>
    <scope>NUCLEOTIDE SEQUENCE [LARGE SCALE GENOMIC DNA]</scope>
    <source>
        <strain evidence="1 2">DSM 15986</strain>
    </source>
</reference>
<proteinExistence type="predicted"/>
<dbReference type="GO" id="GO:0008780">
    <property type="term" value="F:acyl-[acyl-carrier-protein]-UDP-N-acetylglucosamine O-acyltransferase activity"/>
    <property type="evidence" value="ECO:0007669"/>
    <property type="project" value="InterPro"/>
</dbReference>
<name>A0A3E0DZT8_9BACT</name>
<dbReference type="EMBL" id="QUNF01000004">
    <property type="protein sequence ID" value="REG91481.1"/>
    <property type="molecule type" value="Genomic_DNA"/>
</dbReference>
<accession>A0A3E0DZT8</accession>
<gene>
    <name evidence="1" type="ORF">C8N25_10495</name>
</gene>
<dbReference type="InterPro" id="IPR011004">
    <property type="entry name" value="Trimer_LpxA-like_sf"/>
</dbReference>
<comment type="caution">
    <text evidence="1">The sequence shown here is derived from an EMBL/GenBank/DDBJ whole genome shotgun (WGS) entry which is preliminary data.</text>
</comment>
<organism evidence="1 2">
    <name type="scientific">Algoriphagus antarcticus</name>
    <dbReference type="NCBI Taxonomy" id="238540"/>
    <lineage>
        <taxon>Bacteria</taxon>
        <taxon>Pseudomonadati</taxon>
        <taxon>Bacteroidota</taxon>
        <taxon>Cytophagia</taxon>
        <taxon>Cytophagales</taxon>
        <taxon>Cyclobacteriaceae</taxon>
        <taxon>Algoriphagus</taxon>
    </lineage>
</organism>
<keyword evidence="2" id="KW-1185">Reference proteome</keyword>
<dbReference type="PANTHER" id="PTHR43480">
    <property type="entry name" value="ACYL-[ACYL-CARRIER-PROTEIN]--UDP-N-ACETYLGLUCOSAMINE O-ACYLTRANSFERASE"/>
    <property type="match status" value="1"/>
</dbReference>
<dbReference type="InterPro" id="IPR010137">
    <property type="entry name" value="Lipid_A_LpxA"/>
</dbReference>
<dbReference type="InterPro" id="IPR001451">
    <property type="entry name" value="Hexapep"/>
</dbReference>
<sequence>MNKIHPTAIIGENVVLGDNNEIGPYTIIYGPTKIGDNNLIGPNAIIGTPGQDTRNPRHDSSGSVIEIGDNNIIREFTAIQKPCYKEITKVGNNVYLMQSVHIPHDAILEDDVVITPMCVLAGITYILQGANIGMGSSVHQFSVVGQYSLVGMGSAVTKNIRPFSVYVPEKPLRVNNYAIEKFGFVEYLDEIIPYVKEGRLPSSDKLLSLVDKFEHLHMDSKRALYK</sequence>
<dbReference type="PANTHER" id="PTHR43480:SF1">
    <property type="entry name" value="ACYL-[ACYL-CARRIER-PROTEIN]--UDP-N-ACETYLGLUCOSAMINE O-ACYLTRANSFERASE, MITOCHONDRIAL-RELATED"/>
    <property type="match status" value="1"/>
</dbReference>
<protein>
    <submittedName>
        <fullName evidence="1">UDP-N-acetylglucosamine acyltransferase</fullName>
    </submittedName>
</protein>
<dbReference type="Pfam" id="PF00132">
    <property type="entry name" value="Hexapep"/>
    <property type="match status" value="1"/>
</dbReference>
<dbReference type="Proteomes" id="UP000256405">
    <property type="component" value="Unassembled WGS sequence"/>
</dbReference>
<dbReference type="OrthoDB" id="9814490at2"/>
<evidence type="ECO:0000313" key="2">
    <source>
        <dbReference type="Proteomes" id="UP000256405"/>
    </source>
</evidence>
<evidence type="ECO:0000313" key="1">
    <source>
        <dbReference type="EMBL" id="REG91481.1"/>
    </source>
</evidence>
<dbReference type="AlphaFoldDB" id="A0A3E0DZT8"/>
<keyword evidence="1" id="KW-0012">Acyltransferase</keyword>